<accession>E6QGF3</accession>
<gene>
    <name evidence="1" type="ORF">CARN5_0175</name>
</gene>
<name>E6QGF3_9ZZZZ</name>
<protein>
    <submittedName>
        <fullName evidence="1">Uncharacterized protein</fullName>
    </submittedName>
</protein>
<organism evidence="1">
    <name type="scientific">mine drainage metagenome</name>
    <dbReference type="NCBI Taxonomy" id="410659"/>
    <lineage>
        <taxon>unclassified sequences</taxon>
        <taxon>metagenomes</taxon>
        <taxon>ecological metagenomes</taxon>
    </lineage>
</organism>
<comment type="caution">
    <text evidence="1">The sequence shown here is derived from an EMBL/GenBank/DDBJ whole genome shotgun (WGS) entry which is preliminary data.</text>
</comment>
<sequence length="84" mass="9562">MPLLFPVPLSLPENGANLKSRLAGLMPWRSGLRLLSGPLFCARLYLLHAMVMKDFLIALDFPPNLILFLTQQAVLVDFFWFSAW</sequence>
<reference evidence="1" key="1">
    <citation type="submission" date="2009-10" db="EMBL/GenBank/DDBJ databases">
        <title>Diversity of trophic interactions inside an arsenic-rich microbial ecosystem.</title>
        <authorList>
            <person name="Bertin P.N."/>
            <person name="Heinrich-Salmeron A."/>
            <person name="Pelletier E."/>
            <person name="Goulhen-Chollet F."/>
            <person name="Arsene-Ploetze F."/>
            <person name="Gallien S."/>
            <person name="Calteau A."/>
            <person name="Vallenet D."/>
            <person name="Casiot C."/>
            <person name="Chane-Woon-Ming B."/>
            <person name="Giloteaux L."/>
            <person name="Barakat M."/>
            <person name="Bonnefoy V."/>
            <person name="Bruneel O."/>
            <person name="Chandler M."/>
            <person name="Cleiss J."/>
            <person name="Duran R."/>
            <person name="Elbaz-Poulichet F."/>
            <person name="Fonknechten N."/>
            <person name="Lauga B."/>
            <person name="Mornico D."/>
            <person name="Ortet P."/>
            <person name="Schaeffer C."/>
            <person name="Siguier P."/>
            <person name="Alexander Thil Smith A."/>
            <person name="Van Dorsselaer A."/>
            <person name="Weissenbach J."/>
            <person name="Medigue C."/>
            <person name="Le Paslier D."/>
        </authorList>
    </citation>
    <scope>NUCLEOTIDE SEQUENCE</scope>
</reference>
<proteinExistence type="predicted"/>
<evidence type="ECO:0000313" key="1">
    <source>
        <dbReference type="EMBL" id="CBI06311.1"/>
    </source>
</evidence>
<dbReference type="AlphaFoldDB" id="E6QGF3"/>
<dbReference type="EMBL" id="CABP01000169">
    <property type="protein sequence ID" value="CBI06311.1"/>
    <property type="molecule type" value="Genomic_DNA"/>
</dbReference>